<dbReference type="Pfam" id="PF04967">
    <property type="entry name" value="HTH_10"/>
    <property type="match status" value="1"/>
</dbReference>
<keyword evidence="5" id="KW-0804">Transcription</keyword>
<dbReference type="PANTHER" id="PTHR47429">
    <property type="entry name" value="PROTEIN TWIN LOV 1"/>
    <property type="match status" value="1"/>
</dbReference>
<evidence type="ECO:0000256" key="5">
    <source>
        <dbReference type="ARBA" id="ARBA00023163"/>
    </source>
</evidence>
<dbReference type="EMBL" id="QKNX01000002">
    <property type="protein sequence ID" value="TKR26056.1"/>
    <property type="molecule type" value="Genomic_DNA"/>
</dbReference>
<dbReference type="AlphaFoldDB" id="A0A4U5JCS9"/>
<dbReference type="InterPro" id="IPR029016">
    <property type="entry name" value="GAF-like_dom_sf"/>
</dbReference>
<dbReference type="Gene3D" id="3.30.450.40">
    <property type="match status" value="1"/>
</dbReference>
<name>A0A4U5JCS9_9EURY</name>
<feature type="domain" description="PAC" evidence="7">
    <location>
        <begin position="216"/>
        <end position="269"/>
    </location>
</feature>
<dbReference type="Pfam" id="PF13426">
    <property type="entry name" value="PAS_9"/>
    <property type="match status" value="1"/>
</dbReference>
<protein>
    <submittedName>
        <fullName evidence="8">PAS domain-containing protein</fullName>
    </submittedName>
</protein>
<evidence type="ECO:0000313" key="8">
    <source>
        <dbReference type="EMBL" id="TKR26056.1"/>
    </source>
</evidence>
<feature type="domain" description="PAS" evidence="6">
    <location>
        <begin position="142"/>
        <end position="215"/>
    </location>
</feature>
<dbReference type="InterPro" id="IPR000014">
    <property type="entry name" value="PAS"/>
</dbReference>
<reference evidence="8 9" key="1">
    <citation type="submission" date="2019-04" db="EMBL/GenBank/DDBJ databases">
        <title>Natronomonas sp. F20-122 a newhaloarchaeon isolated from a saline saltern of Isla Bacuta, Huelva, Spain.</title>
        <authorList>
            <person name="Duran-Viseras A."/>
            <person name="Sanchez-Porro C."/>
            <person name="Ventosa A."/>
        </authorList>
    </citation>
    <scope>NUCLEOTIDE SEQUENCE [LARGE SCALE GENOMIC DNA]</scope>
    <source>
        <strain evidence="8 9">F20-122</strain>
    </source>
</reference>
<keyword evidence="4" id="KW-0805">Transcription regulation</keyword>
<dbReference type="NCBIfam" id="TIGR00229">
    <property type="entry name" value="sensory_box"/>
    <property type="match status" value="1"/>
</dbReference>
<comment type="caution">
    <text evidence="8">The sequence shown here is derived from an EMBL/GenBank/DDBJ whole genome shotgun (WGS) entry which is preliminary data.</text>
</comment>
<evidence type="ECO:0000256" key="1">
    <source>
        <dbReference type="ARBA" id="ARBA00022630"/>
    </source>
</evidence>
<dbReference type="Gene3D" id="3.40.50.2300">
    <property type="match status" value="1"/>
</dbReference>
<dbReference type="InterPro" id="IPR031803">
    <property type="entry name" value="BAT_GAF/HTH-assoc"/>
</dbReference>
<dbReference type="PANTHER" id="PTHR47429:SF2">
    <property type="entry name" value="PROTEIN TWIN LOV 1"/>
    <property type="match status" value="1"/>
</dbReference>
<dbReference type="SMART" id="SM00086">
    <property type="entry name" value="PAC"/>
    <property type="match status" value="1"/>
</dbReference>
<evidence type="ECO:0000259" key="7">
    <source>
        <dbReference type="PROSITE" id="PS50113"/>
    </source>
</evidence>
<evidence type="ECO:0000256" key="3">
    <source>
        <dbReference type="ARBA" id="ARBA00022991"/>
    </source>
</evidence>
<evidence type="ECO:0000313" key="9">
    <source>
        <dbReference type="Proteomes" id="UP000308037"/>
    </source>
</evidence>
<dbReference type="InterPro" id="IPR000700">
    <property type="entry name" value="PAS-assoc_C"/>
</dbReference>
<dbReference type="Proteomes" id="UP000308037">
    <property type="component" value="Unassembled WGS sequence"/>
</dbReference>
<dbReference type="PROSITE" id="PS50112">
    <property type="entry name" value="PAS"/>
    <property type="match status" value="1"/>
</dbReference>
<gene>
    <name evidence="8" type="ORF">DM868_06060</name>
</gene>
<evidence type="ECO:0000259" key="6">
    <source>
        <dbReference type="PROSITE" id="PS50112"/>
    </source>
</evidence>
<keyword evidence="2" id="KW-0288">FMN</keyword>
<dbReference type="Pfam" id="PF15915">
    <property type="entry name" value="BAT"/>
    <property type="match status" value="1"/>
</dbReference>
<dbReference type="SMART" id="SM00091">
    <property type="entry name" value="PAS"/>
    <property type="match status" value="1"/>
</dbReference>
<dbReference type="PROSITE" id="PS50113">
    <property type="entry name" value="PAC"/>
    <property type="match status" value="1"/>
</dbReference>
<dbReference type="SUPFAM" id="SSF55785">
    <property type="entry name" value="PYP-like sensor domain (PAS domain)"/>
    <property type="match status" value="1"/>
</dbReference>
<dbReference type="InterPro" id="IPR001610">
    <property type="entry name" value="PAC"/>
</dbReference>
<dbReference type="RefSeq" id="WP_137275974.1">
    <property type="nucleotide sequence ID" value="NZ_QKNX01000002.1"/>
</dbReference>
<dbReference type="InterPro" id="IPR003018">
    <property type="entry name" value="GAF"/>
</dbReference>
<dbReference type="SUPFAM" id="SSF55781">
    <property type="entry name" value="GAF domain-like"/>
    <property type="match status" value="1"/>
</dbReference>
<keyword evidence="1" id="KW-0285">Flavoprotein</keyword>
<accession>A0A4U5JCS9</accession>
<evidence type="ECO:0000256" key="4">
    <source>
        <dbReference type="ARBA" id="ARBA00023015"/>
    </source>
</evidence>
<dbReference type="InterPro" id="IPR007050">
    <property type="entry name" value="HTH_bacterioopsin"/>
</dbReference>
<proteinExistence type="predicted"/>
<evidence type="ECO:0000256" key="2">
    <source>
        <dbReference type="ARBA" id="ARBA00022643"/>
    </source>
</evidence>
<keyword evidence="3" id="KW-0157">Chromophore</keyword>
<dbReference type="Pfam" id="PF13185">
    <property type="entry name" value="GAF_2"/>
    <property type="match status" value="1"/>
</dbReference>
<dbReference type="CDD" id="cd00130">
    <property type="entry name" value="PAS"/>
    <property type="match status" value="1"/>
</dbReference>
<dbReference type="InterPro" id="IPR035965">
    <property type="entry name" value="PAS-like_dom_sf"/>
</dbReference>
<organism evidence="8 9">
    <name type="scientific">Natronomonas salsuginis</name>
    <dbReference type="NCBI Taxonomy" id="2217661"/>
    <lineage>
        <taxon>Archaea</taxon>
        <taxon>Methanobacteriati</taxon>
        <taxon>Methanobacteriota</taxon>
        <taxon>Stenosarchaea group</taxon>
        <taxon>Halobacteria</taxon>
        <taxon>Halobacteriales</taxon>
        <taxon>Natronomonadaceae</taxon>
        <taxon>Natronomonas</taxon>
    </lineage>
</organism>
<sequence>MTEAEPARVLFVAEGDDTDGRSAALAEEPWLSVSATADTEAALSQVSAVDCVVAVEGPSLDAVGLLEEVRTQRPDLPVIVVADDGTVASEAVAAGVSEFVPKTAPDARERLLERVRSGVESSPLRGEGATRMPIEDLELREEIRLKERAIDEAPVGITIADADAPDEPMVYINDAFERLTGYSKGRVVGRNCRFLQGEESDLEAIAEMRRAVDTGEPVSVELLNYRKDGDPFWNRVDIAPVHDDGEVSYFVGFQTDVTERKEAEMKVKRERRNLQHLLVRIDGLLNDVTRELVAGERRVDIEQAVCECVADIDTYEFAWVGVPNHPTDALVASASAGAWAVTDATIGVPLDNADPLPAAAAYETGESQVVTDEAELAAVADRSPWMGHDNLGGIAVVPLVYGETTYGVLSLYTTEAAALNDHERVVLEAIGRATATALNAAERGRMLATDSVTQLGIETRDNGLFFVDLSERAGGSFAYKGSVYRDDGTVLMFFQSNADSNAVIDTADRYLDIASAEVIHEHGGETLFEFTVIDDSLPTTLAERGVSIRSIDVSDGVANLELELPTEADVRAVVDHLLERYPETDIVAQRERERPPSTRQDFVADIEGRLTERQLTALQKAHVSGFYEWDRPVTGDVLAKSMGIGRSTFHQHLRAAEQKLIEAFFER</sequence>
<dbReference type="OrthoDB" id="106505at2157"/>
<keyword evidence="9" id="KW-1185">Reference proteome</keyword>
<dbReference type="Gene3D" id="3.30.450.20">
    <property type="entry name" value="PAS domain"/>
    <property type="match status" value="1"/>
</dbReference>